<name>A0A396RX25_9PSED</name>
<feature type="domain" description="Thioesterase" evidence="3">
    <location>
        <begin position="28"/>
        <end position="98"/>
    </location>
</feature>
<dbReference type="GO" id="GO:0047617">
    <property type="term" value="F:fatty acyl-CoA hydrolase activity"/>
    <property type="evidence" value="ECO:0007669"/>
    <property type="project" value="InterPro"/>
</dbReference>
<organism evidence="4 5">
    <name type="scientific">Pseudomonas jilinensis</name>
    <dbReference type="NCBI Taxonomy" id="2078689"/>
    <lineage>
        <taxon>Bacteria</taxon>
        <taxon>Pseudomonadati</taxon>
        <taxon>Pseudomonadota</taxon>
        <taxon>Gammaproteobacteria</taxon>
        <taxon>Pseudomonadales</taxon>
        <taxon>Pseudomonadaceae</taxon>
        <taxon>Pseudomonas</taxon>
    </lineage>
</organism>
<protein>
    <submittedName>
        <fullName evidence="4">Phenylacetic acid degradation protein</fullName>
    </submittedName>
</protein>
<evidence type="ECO:0000259" key="3">
    <source>
        <dbReference type="Pfam" id="PF03061"/>
    </source>
</evidence>
<comment type="similarity">
    <text evidence="1">Belongs to the thioesterase PaaI family.</text>
</comment>
<comment type="caution">
    <text evidence="4">The sequence shown here is derived from an EMBL/GenBank/DDBJ whole genome shotgun (WGS) entry which is preliminary data.</text>
</comment>
<dbReference type="PANTHER" id="PTHR21660">
    <property type="entry name" value="THIOESTERASE SUPERFAMILY MEMBER-RELATED"/>
    <property type="match status" value="1"/>
</dbReference>
<dbReference type="SUPFAM" id="SSF54637">
    <property type="entry name" value="Thioesterase/thiol ester dehydrase-isomerase"/>
    <property type="match status" value="1"/>
</dbReference>
<dbReference type="CDD" id="cd03443">
    <property type="entry name" value="PaaI_thioesterase"/>
    <property type="match status" value="1"/>
</dbReference>
<evidence type="ECO:0000313" key="5">
    <source>
        <dbReference type="Proteomes" id="UP000265745"/>
    </source>
</evidence>
<sequence>MTILHVDSEAGVLEAEFEGKAEFTNPAGNIQGGFLSAMLDDTMGPALASQLAGGEFAPTLNLNVQFFSPAKPGKLQAIGRVEKRGGAICFLSGELSQAGKIVATATATAAIRKL</sequence>
<evidence type="ECO:0000256" key="1">
    <source>
        <dbReference type="ARBA" id="ARBA00008324"/>
    </source>
</evidence>
<dbReference type="InterPro" id="IPR039298">
    <property type="entry name" value="ACOT13"/>
</dbReference>
<proteinExistence type="inferred from homology"/>
<evidence type="ECO:0000313" key="4">
    <source>
        <dbReference type="EMBL" id="RHW21009.1"/>
    </source>
</evidence>
<dbReference type="Gene3D" id="3.10.129.10">
    <property type="entry name" value="Hotdog Thioesterase"/>
    <property type="match status" value="1"/>
</dbReference>
<dbReference type="Pfam" id="PF03061">
    <property type="entry name" value="4HBT"/>
    <property type="match status" value="1"/>
</dbReference>
<dbReference type="NCBIfam" id="TIGR00369">
    <property type="entry name" value="unchar_dom_1"/>
    <property type="match status" value="1"/>
</dbReference>
<keyword evidence="5" id="KW-1185">Reference proteome</keyword>
<accession>A0A396RX25</accession>
<dbReference type="InterPro" id="IPR029069">
    <property type="entry name" value="HotDog_dom_sf"/>
</dbReference>
<reference evidence="4 5" key="1">
    <citation type="submission" date="2018-06" db="EMBL/GenBank/DDBJ databases">
        <title>Pseudomonas jilinensis sp. nov., isolated from the production water of Jilin Oilfield in China.</title>
        <authorList>
            <person name="Wang J."/>
        </authorList>
    </citation>
    <scope>NUCLEOTIDE SEQUENCE [LARGE SCALE GENOMIC DNA]</scope>
    <source>
        <strain evidence="4 5">JS15-10A1</strain>
    </source>
</reference>
<dbReference type="AlphaFoldDB" id="A0A396RX25"/>
<gene>
    <name evidence="4" type="ORF">C2846_10760</name>
</gene>
<dbReference type="OrthoDB" id="9813282at2"/>
<dbReference type="InterPro" id="IPR003736">
    <property type="entry name" value="PAAI_dom"/>
</dbReference>
<evidence type="ECO:0000256" key="2">
    <source>
        <dbReference type="ARBA" id="ARBA00022801"/>
    </source>
</evidence>
<dbReference type="InterPro" id="IPR006683">
    <property type="entry name" value="Thioestr_dom"/>
</dbReference>
<keyword evidence="2" id="KW-0378">Hydrolase</keyword>
<dbReference type="EMBL" id="QJSA01000009">
    <property type="protein sequence ID" value="RHW21009.1"/>
    <property type="molecule type" value="Genomic_DNA"/>
</dbReference>
<dbReference type="Proteomes" id="UP000265745">
    <property type="component" value="Unassembled WGS sequence"/>
</dbReference>
<dbReference type="PANTHER" id="PTHR21660:SF1">
    <property type="entry name" value="ACYL-COENZYME A THIOESTERASE 13"/>
    <property type="match status" value="1"/>
</dbReference>